<evidence type="ECO:0000256" key="4">
    <source>
        <dbReference type="ARBA" id="ARBA00023163"/>
    </source>
</evidence>
<feature type="domain" description="HTH araC/xylS-type" evidence="5">
    <location>
        <begin position="165"/>
        <end position="263"/>
    </location>
</feature>
<dbReference type="SUPFAM" id="SSF46689">
    <property type="entry name" value="Homeodomain-like"/>
    <property type="match status" value="2"/>
</dbReference>
<name>A0A369UM32_9GAMM</name>
<dbReference type="Gene3D" id="1.10.10.60">
    <property type="entry name" value="Homeodomain-like"/>
    <property type="match status" value="2"/>
</dbReference>
<dbReference type="OrthoDB" id="8737373at2"/>
<reference evidence="6 7" key="1">
    <citation type="submission" date="2018-07" db="EMBL/GenBank/DDBJ databases">
        <title>Dyella tabacisoli L4-6T, whole genome shotgun sequence.</title>
        <authorList>
            <person name="Zhou X.-K."/>
            <person name="Li W.-J."/>
            <person name="Duan Y.-Q."/>
        </authorList>
    </citation>
    <scope>NUCLEOTIDE SEQUENCE [LARGE SCALE GENOMIC DNA]</scope>
    <source>
        <strain evidence="6 7">L4-6</strain>
    </source>
</reference>
<keyword evidence="3" id="KW-0010">Activator</keyword>
<dbReference type="InterPro" id="IPR050204">
    <property type="entry name" value="AraC_XylS_family_regulators"/>
</dbReference>
<dbReference type="PRINTS" id="PR00032">
    <property type="entry name" value="HTHARAC"/>
</dbReference>
<dbReference type="AlphaFoldDB" id="A0A369UM32"/>
<dbReference type="PANTHER" id="PTHR46796">
    <property type="entry name" value="HTH-TYPE TRANSCRIPTIONAL ACTIVATOR RHAS-RELATED"/>
    <property type="match status" value="1"/>
</dbReference>
<dbReference type="InterPro" id="IPR018060">
    <property type="entry name" value="HTH_AraC"/>
</dbReference>
<keyword evidence="4" id="KW-0804">Transcription</keyword>
<dbReference type="Pfam" id="PF02311">
    <property type="entry name" value="AraC_binding"/>
    <property type="match status" value="1"/>
</dbReference>
<dbReference type="InterPro" id="IPR003313">
    <property type="entry name" value="AraC-bd"/>
</dbReference>
<evidence type="ECO:0000256" key="1">
    <source>
        <dbReference type="ARBA" id="ARBA00023015"/>
    </source>
</evidence>
<proteinExistence type="predicted"/>
<dbReference type="GO" id="GO:0043565">
    <property type="term" value="F:sequence-specific DNA binding"/>
    <property type="evidence" value="ECO:0007669"/>
    <property type="project" value="InterPro"/>
</dbReference>
<dbReference type="RefSeq" id="WP_114846550.1">
    <property type="nucleotide sequence ID" value="NZ_JBHSPE010000002.1"/>
</dbReference>
<dbReference type="SUPFAM" id="SSF51215">
    <property type="entry name" value="Regulatory protein AraC"/>
    <property type="match status" value="1"/>
</dbReference>
<dbReference type="InterPro" id="IPR020449">
    <property type="entry name" value="Tscrpt_reg_AraC-type_HTH"/>
</dbReference>
<evidence type="ECO:0000256" key="2">
    <source>
        <dbReference type="ARBA" id="ARBA00023125"/>
    </source>
</evidence>
<dbReference type="GO" id="GO:0003700">
    <property type="term" value="F:DNA-binding transcription factor activity"/>
    <property type="evidence" value="ECO:0007669"/>
    <property type="project" value="InterPro"/>
</dbReference>
<accession>A0A369UM32</accession>
<evidence type="ECO:0000313" key="6">
    <source>
        <dbReference type="EMBL" id="RDD80768.1"/>
    </source>
</evidence>
<evidence type="ECO:0000259" key="5">
    <source>
        <dbReference type="PROSITE" id="PS01124"/>
    </source>
</evidence>
<dbReference type="Gene3D" id="2.60.120.10">
    <property type="entry name" value="Jelly Rolls"/>
    <property type="match status" value="1"/>
</dbReference>
<dbReference type="InterPro" id="IPR009057">
    <property type="entry name" value="Homeodomain-like_sf"/>
</dbReference>
<organism evidence="6 7">
    <name type="scientific">Dyella tabacisoli</name>
    <dbReference type="NCBI Taxonomy" id="2282381"/>
    <lineage>
        <taxon>Bacteria</taxon>
        <taxon>Pseudomonadati</taxon>
        <taxon>Pseudomonadota</taxon>
        <taxon>Gammaproteobacteria</taxon>
        <taxon>Lysobacterales</taxon>
        <taxon>Rhodanobacteraceae</taxon>
        <taxon>Dyella</taxon>
    </lineage>
</organism>
<dbReference type="Proteomes" id="UP000253782">
    <property type="component" value="Unassembled WGS sequence"/>
</dbReference>
<dbReference type="InterPro" id="IPR018062">
    <property type="entry name" value="HTH_AraC-typ_CS"/>
</dbReference>
<sequence length="268" mass="29450">MQHLLRANYGSPLHLRSSSGMQVSTTSYAGDSSLPLHEHDDAYLCLVAEGHYTQQASGRDADCRKGMLLVHPQGHRHANRFSAQGARCLSIFLSSDLSAGEGMRRLLGDHHVLQLPDAMRLLTRIETELAATDDAAALALQSAVFELVAQACRHDQGTQRPPWLKRVMERLHDDPLAALSLQELAALAGVHPSHLARRFQQAQGVSVGEYQRGLRVELAREALADRNRSIADVAAAAGFTDQSHFARVFKRINGETPSDFRHKLQNAS</sequence>
<comment type="caution">
    <text evidence="6">The sequence shown here is derived from an EMBL/GenBank/DDBJ whole genome shotgun (WGS) entry which is preliminary data.</text>
</comment>
<dbReference type="SMART" id="SM00342">
    <property type="entry name" value="HTH_ARAC"/>
    <property type="match status" value="1"/>
</dbReference>
<gene>
    <name evidence="6" type="ORF">DVJ77_16180</name>
</gene>
<dbReference type="EMBL" id="QQAH01000015">
    <property type="protein sequence ID" value="RDD80768.1"/>
    <property type="molecule type" value="Genomic_DNA"/>
</dbReference>
<evidence type="ECO:0000313" key="7">
    <source>
        <dbReference type="Proteomes" id="UP000253782"/>
    </source>
</evidence>
<dbReference type="InterPro" id="IPR014710">
    <property type="entry name" value="RmlC-like_jellyroll"/>
</dbReference>
<keyword evidence="2" id="KW-0238">DNA-binding</keyword>
<keyword evidence="1" id="KW-0805">Transcription regulation</keyword>
<dbReference type="Pfam" id="PF12833">
    <property type="entry name" value="HTH_18"/>
    <property type="match status" value="1"/>
</dbReference>
<dbReference type="PROSITE" id="PS01124">
    <property type="entry name" value="HTH_ARAC_FAMILY_2"/>
    <property type="match status" value="1"/>
</dbReference>
<dbReference type="PROSITE" id="PS00041">
    <property type="entry name" value="HTH_ARAC_FAMILY_1"/>
    <property type="match status" value="1"/>
</dbReference>
<keyword evidence="7" id="KW-1185">Reference proteome</keyword>
<evidence type="ECO:0000256" key="3">
    <source>
        <dbReference type="ARBA" id="ARBA00023159"/>
    </source>
</evidence>
<dbReference type="InterPro" id="IPR037923">
    <property type="entry name" value="HTH-like"/>
</dbReference>
<protein>
    <submittedName>
        <fullName evidence="6">AraC family transcriptional regulator</fullName>
    </submittedName>
</protein>